<keyword evidence="5" id="KW-0963">Cytoplasm</keyword>
<comment type="subcellular location">
    <subcellularLocation>
        <location evidence="1">Cytoplasm</location>
    </subcellularLocation>
</comment>
<protein>
    <recommendedName>
        <fullName evidence="4">Protein-L-isoaspartate O-methyltransferase</fullName>
        <ecNumber evidence="3">2.1.1.77</ecNumber>
    </recommendedName>
    <alternativeName>
        <fullName evidence="11">L-isoaspartyl protein carboxyl methyltransferase</fullName>
    </alternativeName>
    <alternativeName>
        <fullName evidence="9">Protein L-isoaspartyl methyltransferase</fullName>
    </alternativeName>
    <alternativeName>
        <fullName evidence="10">Protein-beta-aspartate methyltransferase</fullName>
    </alternativeName>
</protein>
<proteinExistence type="inferred from homology"/>
<dbReference type="GO" id="GO:0032259">
    <property type="term" value="P:methylation"/>
    <property type="evidence" value="ECO:0007669"/>
    <property type="project" value="UniProtKB-KW"/>
</dbReference>
<dbReference type="CDD" id="cd02440">
    <property type="entry name" value="AdoMet_MTases"/>
    <property type="match status" value="1"/>
</dbReference>
<evidence type="ECO:0000256" key="9">
    <source>
        <dbReference type="ARBA" id="ARBA00030757"/>
    </source>
</evidence>
<evidence type="ECO:0000256" key="7">
    <source>
        <dbReference type="ARBA" id="ARBA00022679"/>
    </source>
</evidence>
<dbReference type="NCBIfam" id="TIGR04188">
    <property type="entry name" value="methyltr_grsp"/>
    <property type="match status" value="1"/>
</dbReference>
<dbReference type="GO" id="GO:0004719">
    <property type="term" value="F:protein-L-isoaspartate (D-aspartate) O-methyltransferase activity"/>
    <property type="evidence" value="ECO:0007669"/>
    <property type="project" value="UniProtKB-EC"/>
</dbReference>
<comment type="similarity">
    <text evidence="2">Belongs to the methyltransferase superfamily. L-isoaspartyl/D-aspartyl protein methyltransferase family.</text>
</comment>
<name>A0A8J4AF08_9ACTN</name>
<organism evidence="13 14">
    <name type="scientific">Actinocatenispora comari</name>
    <dbReference type="NCBI Taxonomy" id="2807577"/>
    <lineage>
        <taxon>Bacteria</taxon>
        <taxon>Bacillati</taxon>
        <taxon>Actinomycetota</taxon>
        <taxon>Actinomycetes</taxon>
        <taxon>Micromonosporales</taxon>
        <taxon>Micromonosporaceae</taxon>
        <taxon>Actinocatenispora</taxon>
    </lineage>
</organism>
<gene>
    <name evidence="13" type="primary">pcm_1</name>
    <name evidence="13" type="ORF">NUM_27070</name>
</gene>
<dbReference type="RefSeq" id="WP_207125197.1">
    <property type="nucleotide sequence ID" value="NZ_BOPO01000045.1"/>
</dbReference>
<dbReference type="Proteomes" id="UP000614996">
    <property type="component" value="Unassembled WGS sequence"/>
</dbReference>
<feature type="region of interest" description="Disordered" evidence="12">
    <location>
        <begin position="82"/>
        <end position="102"/>
    </location>
</feature>
<dbReference type="InterPro" id="IPR029063">
    <property type="entry name" value="SAM-dependent_MTases_sf"/>
</dbReference>
<reference evidence="14" key="1">
    <citation type="journal article" date="2021" name="Int. J. Syst. Evol. Microbiol.">
        <title>Actinocatenispora comari sp. nov., an endophytic actinomycete isolated from aerial parts of Comarum salesowianum.</title>
        <authorList>
            <person name="Oyunbileg N."/>
            <person name="Iizaka Y."/>
            <person name="Hamada M."/>
            <person name="Davaapurev B.O."/>
            <person name="Fukumoto A."/>
            <person name="Tsetseg B."/>
            <person name="Kato F."/>
            <person name="Tamura T."/>
            <person name="Batkhuu J."/>
            <person name="Anzai Y."/>
        </authorList>
    </citation>
    <scope>NUCLEOTIDE SEQUENCE [LARGE SCALE GENOMIC DNA]</scope>
    <source>
        <strain evidence="14">NUM-2625</strain>
    </source>
</reference>
<dbReference type="Pfam" id="PF01135">
    <property type="entry name" value="PCMT"/>
    <property type="match status" value="1"/>
</dbReference>
<evidence type="ECO:0000256" key="2">
    <source>
        <dbReference type="ARBA" id="ARBA00005369"/>
    </source>
</evidence>
<evidence type="ECO:0000256" key="8">
    <source>
        <dbReference type="ARBA" id="ARBA00022691"/>
    </source>
</evidence>
<evidence type="ECO:0000313" key="13">
    <source>
        <dbReference type="EMBL" id="GIL27453.1"/>
    </source>
</evidence>
<evidence type="ECO:0000313" key="14">
    <source>
        <dbReference type="Proteomes" id="UP000614996"/>
    </source>
</evidence>
<evidence type="ECO:0000256" key="5">
    <source>
        <dbReference type="ARBA" id="ARBA00022490"/>
    </source>
</evidence>
<evidence type="ECO:0000256" key="6">
    <source>
        <dbReference type="ARBA" id="ARBA00022603"/>
    </source>
</evidence>
<keyword evidence="7" id="KW-0808">Transferase</keyword>
<dbReference type="EMBL" id="BOPO01000045">
    <property type="protein sequence ID" value="GIL27453.1"/>
    <property type="molecule type" value="Genomic_DNA"/>
</dbReference>
<feature type="compositionally biased region" description="Low complexity" evidence="12">
    <location>
        <begin position="89"/>
        <end position="102"/>
    </location>
</feature>
<evidence type="ECO:0000256" key="10">
    <source>
        <dbReference type="ARBA" id="ARBA00031323"/>
    </source>
</evidence>
<dbReference type="EC" id="2.1.1.77" evidence="3"/>
<evidence type="ECO:0000256" key="4">
    <source>
        <dbReference type="ARBA" id="ARBA00013346"/>
    </source>
</evidence>
<dbReference type="Gene3D" id="3.40.50.150">
    <property type="entry name" value="Vaccinia Virus protein VP39"/>
    <property type="match status" value="1"/>
</dbReference>
<dbReference type="AlphaFoldDB" id="A0A8J4AF08"/>
<keyword evidence="14" id="KW-1185">Reference proteome</keyword>
<keyword evidence="6" id="KW-0489">Methyltransferase</keyword>
<dbReference type="InterPro" id="IPR000682">
    <property type="entry name" value="PCMT"/>
</dbReference>
<dbReference type="GO" id="GO:0005737">
    <property type="term" value="C:cytoplasm"/>
    <property type="evidence" value="ECO:0007669"/>
    <property type="project" value="UniProtKB-SubCell"/>
</dbReference>
<comment type="caution">
    <text evidence="13">The sequence shown here is derived from an EMBL/GenBank/DDBJ whole genome shotgun (WGS) entry which is preliminary data.</text>
</comment>
<evidence type="ECO:0000256" key="3">
    <source>
        <dbReference type="ARBA" id="ARBA00011890"/>
    </source>
</evidence>
<sequence length="387" mass="42287">MTDPATAHARMVDRLVAAGELRTEPWIRAFRAVPRHLFLPRFFWPTPTGDWAAVEAHDPEWLDRVYEVASIVTQLDNDRDAWSEARGAPRPGTPTSSSSDPGLMATMLEALDIRDGHRVLEIGTGTGYNAALLAERLADDLVTSVEVDPALAEQARRTVHAVGRAPTIVTGDGRAGVPDRAPYDRVIATAGVPTVPTAWIRQTRPGGRILLNLYAELGGGALALLTVDGDAAQGKFLPQYGAFMPTRDVQPSRTTQERFTCALRDPAGERRHAELSADALDDLDFAMLAALLVPGTGWITFTPNGEPPQLWLLADGSWAMIDTDGITEQRGPRHLADELSAAYALWRELGSPSRDRFGITITGEHQQLWLDSPVRRLDRHPGQRHTA</sequence>
<dbReference type="PANTHER" id="PTHR11579">
    <property type="entry name" value="PROTEIN-L-ISOASPARTATE O-METHYLTRANSFERASE"/>
    <property type="match status" value="1"/>
</dbReference>
<dbReference type="PANTHER" id="PTHR11579:SF0">
    <property type="entry name" value="PROTEIN-L-ISOASPARTATE(D-ASPARTATE) O-METHYLTRANSFERASE"/>
    <property type="match status" value="1"/>
</dbReference>
<evidence type="ECO:0000256" key="11">
    <source>
        <dbReference type="ARBA" id="ARBA00031350"/>
    </source>
</evidence>
<evidence type="ECO:0000256" key="1">
    <source>
        <dbReference type="ARBA" id="ARBA00004496"/>
    </source>
</evidence>
<dbReference type="InterPro" id="IPR026448">
    <property type="entry name" value="Methyltr_grasp"/>
</dbReference>
<keyword evidence="8" id="KW-0949">S-adenosyl-L-methionine</keyword>
<accession>A0A8J4AF08</accession>
<dbReference type="SUPFAM" id="SSF53335">
    <property type="entry name" value="S-adenosyl-L-methionine-dependent methyltransferases"/>
    <property type="match status" value="1"/>
</dbReference>
<evidence type="ECO:0000256" key="12">
    <source>
        <dbReference type="SAM" id="MobiDB-lite"/>
    </source>
</evidence>